<accession>A0A1T5MAA5</accession>
<evidence type="ECO:0000313" key="5">
    <source>
        <dbReference type="EMBL" id="SKC84768.1"/>
    </source>
</evidence>
<keyword evidence="2 5" id="KW-0238">DNA-binding</keyword>
<dbReference type="Gene3D" id="1.10.10.10">
    <property type="entry name" value="Winged helix-like DNA-binding domain superfamily/Winged helix DNA-binding domain"/>
    <property type="match status" value="1"/>
</dbReference>
<dbReference type="CDD" id="cd07377">
    <property type="entry name" value="WHTH_GntR"/>
    <property type="match status" value="1"/>
</dbReference>
<evidence type="ECO:0000256" key="2">
    <source>
        <dbReference type="ARBA" id="ARBA00023125"/>
    </source>
</evidence>
<dbReference type="SMART" id="SM00345">
    <property type="entry name" value="HTH_GNTR"/>
    <property type="match status" value="1"/>
</dbReference>
<keyword evidence="3" id="KW-0804">Transcription</keyword>
<keyword evidence="1" id="KW-0805">Transcription regulation</keyword>
<dbReference type="PROSITE" id="PS50949">
    <property type="entry name" value="HTH_GNTR"/>
    <property type="match status" value="1"/>
</dbReference>
<keyword evidence="6" id="KW-1185">Reference proteome</keyword>
<dbReference type="GO" id="GO:0003700">
    <property type="term" value="F:DNA-binding transcription factor activity"/>
    <property type="evidence" value="ECO:0007669"/>
    <property type="project" value="InterPro"/>
</dbReference>
<reference evidence="6" key="1">
    <citation type="submission" date="2017-02" db="EMBL/GenBank/DDBJ databases">
        <authorList>
            <person name="Varghese N."/>
            <person name="Submissions S."/>
        </authorList>
    </citation>
    <scope>NUCLEOTIDE SEQUENCE [LARGE SCALE GENOMIC DNA]</scope>
    <source>
        <strain evidence="6">M1</strain>
    </source>
</reference>
<dbReference type="InterPro" id="IPR008920">
    <property type="entry name" value="TF_FadR/GntR_C"/>
</dbReference>
<dbReference type="OrthoDB" id="389878at2"/>
<dbReference type="InterPro" id="IPR036388">
    <property type="entry name" value="WH-like_DNA-bd_sf"/>
</dbReference>
<dbReference type="GO" id="GO:0003677">
    <property type="term" value="F:DNA binding"/>
    <property type="evidence" value="ECO:0007669"/>
    <property type="project" value="UniProtKB-KW"/>
</dbReference>
<organism evidence="5 6">
    <name type="scientific">Maledivibacter halophilus</name>
    <dbReference type="NCBI Taxonomy" id="36842"/>
    <lineage>
        <taxon>Bacteria</taxon>
        <taxon>Bacillati</taxon>
        <taxon>Bacillota</taxon>
        <taxon>Clostridia</taxon>
        <taxon>Peptostreptococcales</taxon>
        <taxon>Caminicellaceae</taxon>
        <taxon>Maledivibacter</taxon>
    </lineage>
</organism>
<proteinExistence type="predicted"/>
<feature type="domain" description="HTH gntR-type" evidence="4">
    <location>
        <begin position="5"/>
        <end position="72"/>
    </location>
</feature>
<dbReference type="STRING" id="36842.SAMN02194393_04208"/>
<dbReference type="PANTHER" id="PTHR43537">
    <property type="entry name" value="TRANSCRIPTIONAL REGULATOR, GNTR FAMILY"/>
    <property type="match status" value="1"/>
</dbReference>
<dbReference type="RefSeq" id="WP_079494379.1">
    <property type="nucleotide sequence ID" value="NZ_FUZT01000012.1"/>
</dbReference>
<evidence type="ECO:0000259" key="4">
    <source>
        <dbReference type="PROSITE" id="PS50949"/>
    </source>
</evidence>
<dbReference type="Gene3D" id="1.20.120.530">
    <property type="entry name" value="GntR ligand-binding domain-like"/>
    <property type="match status" value="1"/>
</dbReference>
<name>A0A1T5MAA5_9FIRM</name>
<dbReference type="SUPFAM" id="SSF46785">
    <property type="entry name" value="Winged helix' DNA-binding domain"/>
    <property type="match status" value="1"/>
</dbReference>
<dbReference type="PANTHER" id="PTHR43537:SF24">
    <property type="entry name" value="GLUCONATE OPERON TRANSCRIPTIONAL REPRESSOR"/>
    <property type="match status" value="1"/>
</dbReference>
<evidence type="ECO:0000313" key="6">
    <source>
        <dbReference type="Proteomes" id="UP000190285"/>
    </source>
</evidence>
<protein>
    <submittedName>
        <fullName evidence="5">DNA-binding transcriptional regulator, GntR family</fullName>
    </submittedName>
</protein>
<dbReference type="Pfam" id="PF00392">
    <property type="entry name" value="GntR"/>
    <property type="match status" value="1"/>
</dbReference>
<dbReference type="Pfam" id="PF07729">
    <property type="entry name" value="FCD"/>
    <property type="match status" value="1"/>
</dbReference>
<sequence>MSQYMSLKDHVYNYISKKINEGSLTPNEKINEQLICEALQISRTPVREALIQLATEGYLENIPRKGFRVRPIDENKAMELYIIIGSLEGLAAIHALDFITSKEIKRMKKLVTDMDEAIDVKCFDDYYKLQARFHNTFINICNNEELIRLLNQLKRSFIRQTYITKETEDLTQILKRTNSEHNEIVNLFDLKDKEKLEKYIKDVHWNVRNARFDSI</sequence>
<dbReference type="EMBL" id="FUZT01000012">
    <property type="protein sequence ID" value="SKC84768.1"/>
    <property type="molecule type" value="Genomic_DNA"/>
</dbReference>
<dbReference type="InterPro" id="IPR011711">
    <property type="entry name" value="GntR_C"/>
</dbReference>
<evidence type="ECO:0000256" key="3">
    <source>
        <dbReference type="ARBA" id="ARBA00023163"/>
    </source>
</evidence>
<dbReference type="InterPro" id="IPR036390">
    <property type="entry name" value="WH_DNA-bd_sf"/>
</dbReference>
<evidence type="ECO:0000256" key="1">
    <source>
        <dbReference type="ARBA" id="ARBA00023015"/>
    </source>
</evidence>
<gene>
    <name evidence="5" type="ORF">SAMN02194393_04208</name>
</gene>
<dbReference type="AlphaFoldDB" id="A0A1T5MAA5"/>
<dbReference type="InterPro" id="IPR000524">
    <property type="entry name" value="Tscrpt_reg_HTH_GntR"/>
</dbReference>
<dbReference type="SMART" id="SM00895">
    <property type="entry name" value="FCD"/>
    <property type="match status" value="1"/>
</dbReference>
<dbReference type="SUPFAM" id="SSF48008">
    <property type="entry name" value="GntR ligand-binding domain-like"/>
    <property type="match status" value="1"/>
</dbReference>
<dbReference type="Proteomes" id="UP000190285">
    <property type="component" value="Unassembled WGS sequence"/>
</dbReference>